<protein>
    <submittedName>
        <fullName evidence="1">Uncharacterized protein</fullName>
    </submittedName>
</protein>
<comment type="caution">
    <text evidence="1">The sequence shown here is derived from an EMBL/GenBank/DDBJ whole genome shotgun (WGS) entry which is preliminary data.</text>
</comment>
<keyword evidence="2" id="KW-1185">Reference proteome</keyword>
<name>A0AAD6BBW3_9TELE</name>
<feature type="non-terminal residue" evidence="1">
    <location>
        <position position="1"/>
    </location>
</feature>
<dbReference type="Proteomes" id="UP001219934">
    <property type="component" value="Unassembled WGS sequence"/>
</dbReference>
<dbReference type="AlphaFoldDB" id="A0AAD6BBW3"/>
<reference evidence="1" key="1">
    <citation type="submission" date="2022-11" db="EMBL/GenBank/DDBJ databases">
        <title>Chromosome-level genome of Pogonophryne albipinna.</title>
        <authorList>
            <person name="Jo E."/>
        </authorList>
    </citation>
    <scope>NUCLEOTIDE SEQUENCE</scope>
    <source>
        <strain evidence="1">SGF0006</strain>
        <tissue evidence="1">Muscle</tissue>
    </source>
</reference>
<feature type="non-terminal residue" evidence="1">
    <location>
        <position position="101"/>
    </location>
</feature>
<dbReference type="EMBL" id="JAPTMU010000008">
    <property type="protein sequence ID" value="KAJ4940000.1"/>
    <property type="molecule type" value="Genomic_DNA"/>
</dbReference>
<evidence type="ECO:0000313" key="1">
    <source>
        <dbReference type="EMBL" id="KAJ4940000.1"/>
    </source>
</evidence>
<proteinExistence type="predicted"/>
<sequence length="101" mass="11293">NNSAPALSFGVRQASPQVPYFSALSMVLNRLLYLHTAMLTLAIHKRVALIAVFSFPGPRLQPLPSHSSTNSRRRTAKPAAERATYRFFFRTSQFVRPTTTS</sequence>
<organism evidence="1 2">
    <name type="scientific">Pogonophryne albipinna</name>
    <dbReference type="NCBI Taxonomy" id="1090488"/>
    <lineage>
        <taxon>Eukaryota</taxon>
        <taxon>Metazoa</taxon>
        <taxon>Chordata</taxon>
        <taxon>Craniata</taxon>
        <taxon>Vertebrata</taxon>
        <taxon>Euteleostomi</taxon>
        <taxon>Actinopterygii</taxon>
        <taxon>Neopterygii</taxon>
        <taxon>Teleostei</taxon>
        <taxon>Neoteleostei</taxon>
        <taxon>Acanthomorphata</taxon>
        <taxon>Eupercaria</taxon>
        <taxon>Perciformes</taxon>
        <taxon>Notothenioidei</taxon>
        <taxon>Pogonophryne</taxon>
    </lineage>
</organism>
<evidence type="ECO:0000313" key="2">
    <source>
        <dbReference type="Proteomes" id="UP001219934"/>
    </source>
</evidence>
<gene>
    <name evidence="1" type="ORF">JOQ06_029431</name>
</gene>
<accession>A0AAD6BBW3</accession>